<evidence type="ECO:0000256" key="1">
    <source>
        <dbReference type="ARBA" id="ARBA00004127"/>
    </source>
</evidence>
<dbReference type="Proteomes" id="UP000001997">
    <property type="component" value="Unassembled WGS sequence"/>
</dbReference>
<evidence type="ECO:0000256" key="4">
    <source>
        <dbReference type="ARBA" id="ARBA00023136"/>
    </source>
</evidence>
<keyword evidence="2 6" id="KW-0812">Transmembrane</keyword>
<dbReference type="EMBL" id="CH408159">
    <property type="protein sequence ID" value="EDK40053.2"/>
    <property type="molecule type" value="Genomic_DNA"/>
</dbReference>
<evidence type="ECO:0000256" key="3">
    <source>
        <dbReference type="ARBA" id="ARBA00022989"/>
    </source>
</evidence>
<evidence type="ECO:0000259" key="7">
    <source>
        <dbReference type="Pfam" id="PF10277"/>
    </source>
</evidence>
<dbReference type="STRING" id="294746.A5DLK0"/>
<comment type="subcellular location">
    <subcellularLocation>
        <location evidence="1">Endomembrane system</location>
        <topology evidence="1">Multi-pass membrane protein</topology>
    </subcellularLocation>
</comment>
<evidence type="ECO:0000256" key="5">
    <source>
        <dbReference type="SAM" id="MobiDB-lite"/>
    </source>
</evidence>
<proteinExistence type="predicted"/>
<keyword evidence="3 6" id="KW-1133">Transmembrane helix</keyword>
<accession>A5DLK0</accession>
<evidence type="ECO:0000313" key="9">
    <source>
        <dbReference type="Proteomes" id="UP000001997"/>
    </source>
</evidence>
<name>A5DLK0_PICGU</name>
<feature type="transmembrane region" description="Helical" evidence="6">
    <location>
        <begin position="236"/>
        <end position="254"/>
    </location>
</feature>
<dbReference type="GO" id="GO:0012505">
    <property type="term" value="C:endomembrane system"/>
    <property type="evidence" value="ECO:0007669"/>
    <property type="project" value="UniProtKB-SubCell"/>
</dbReference>
<feature type="transmembrane region" description="Helical" evidence="6">
    <location>
        <begin position="156"/>
        <end position="178"/>
    </location>
</feature>
<dbReference type="AlphaFoldDB" id="A5DLK0"/>
<sequence>MHPPAVLRRVRMPSLASLTTKFNHFYFIPLFGFFCWYGLLFGLVGAWVKDGHHTYPQYDELNKPTPLERIGVIVEPGFFISFVIIHAFVFCISMYLEFYHRRIGKLIKFIKPTIQTRLAYASLTIGVIGQVFFVVQAIVSTVYIHNHARAKSHYAVLLATFAVLIMISLALNFTNYYIMGQYYRKYVNGERWNKFTISFILKIIWLIVTIALAVTCCVLYVKDLSTPSSILEWCFHFWYGLLMLFWTYDLYPLTELRALRQSKKEKKQTLKSKLSRTWRKEKDGSVTAINEVNSSRSEDLSPSGSSEMNSPETNNKGFDYTSFNHV</sequence>
<dbReference type="GeneID" id="5125339"/>
<evidence type="ECO:0000256" key="6">
    <source>
        <dbReference type="SAM" id="Phobius"/>
    </source>
</evidence>
<feature type="compositionally biased region" description="Polar residues" evidence="5">
    <location>
        <begin position="287"/>
        <end position="326"/>
    </location>
</feature>
<dbReference type="PANTHER" id="PTHR21324">
    <property type="entry name" value="FASTING-INDUCIBLE INTEGRAL MEMBRANE PROTEIN TM6P1-RELATED"/>
    <property type="match status" value="1"/>
</dbReference>
<keyword evidence="9" id="KW-1185">Reference proteome</keyword>
<evidence type="ECO:0000313" key="8">
    <source>
        <dbReference type="EMBL" id="EDK40053.2"/>
    </source>
</evidence>
<reference evidence="8 9" key="1">
    <citation type="journal article" date="2009" name="Nature">
        <title>Evolution of pathogenicity and sexual reproduction in eight Candida genomes.</title>
        <authorList>
            <person name="Butler G."/>
            <person name="Rasmussen M.D."/>
            <person name="Lin M.F."/>
            <person name="Santos M.A."/>
            <person name="Sakthikumar S."/>
            <person name="Munro C.A."/>
            <person name="Rheinbay E."/>
            <person name="Grabherr M."/>
            <person name="Forche A."/>
            <person name="Reedy J.L."/>
            <person name="Agrafioti I."/>
            <person name="Arnaud M.B."/>
            <person name="Bates S."/>
            <person name="Brown A.J."/>
            <person name="Brunke S."/>
            <person name="Costanzo M.C."/>
            <person name="Fitzpatrick D.A."/>
            <person name="de Groot P.W."/>
            <person name="Harris D."/>
            <person name="Hoyer L.L."/>
            <person name="Hube B."/>
            <person name="Klis F.M."/>
            <person name="Kodira C."/>
            <person name="Lennard N."/>
            <person name="Logue M.E."/>
            <person name="Martin R."/>
            <person name="Neiman A.M."/>
            <person name="Nikolaou E."/>
            <person name="Quail M.A."/>
            <person name="Quinn J."/>
            <person name="Santos M.C."/>
            <person name="Schmitzberger F.F."/>
            <person name="Sherlock G."/>
            <person name="Shah P."/>
            <person name="Silverstein K.A."/>
            <person name="Skrzypek M.S."/>
            <person name="Soll D."/>
            <person name="Staggs R."/>
            <person name="Stansfield I."/>
            <person name="Stumpf M.P."/>
            <person name="Sudbery P.E."/>
            <person name="Srikantha T."/>
            <person name="Zeng Q."/>
            <person name="Berman J."/>
            <person name="Berriman M."/>
            <person name="Heitman J."/>
            <person name="Gow N.A."/>
            <person name="Lorenz M.C."/>
            <person name="Birren B.W."/>
            <person name="Kellis M."/>
            <person name="Cuomo C.A."/>
        </authorList>
    </citation>
    <scope>NUCLEOTIDE SEQUENCE [LARGE SCALE GENOMIC DNA]</scope>
    <source>
        <strain evidence="9">ATCC 6260 / CBS 566 / DSM 6381 / JCM 1539 / NBRC 10279 / NRRL Y-324</strain>
    </source>
</reference>
<dbReference type="InParanoid" id="A5DLK0"/>
<feature type="transmembrane region" description="Helical" evidence="6">
    <location>
        <begin position="199"/>
        <end position="221"/>
    </location>
</feature>
<dbReference type="PANTHER" id="PTHR21324:SF2">
    <property type="entry name" value="EG:22E5.9 PROTEIN"/>
    <property type="match status" value="1"/>
</dbReference>
<dbReference type="OrthoDB" id="10032492at2759"/>
<dbReference type="HOGENOM" id="CLU_1015628_0_0_1"/>
<feature type="transmembrane region" description="Helical" evidence="6">
    <location>
        <begin position="118"/>
        <end position="144"/>
    </location>
</feature>
<protein>
    <recommendedName>
        <fullName evidence="7">CWH43-like N-terminal domain-containing protein</fullName>
    </recommendedName>
</protein>
<dbReference type="InterPro" id="IPR019402">
    <property type="entry name" value="CWH43_N"/>
</dbReference>
<feature type="region of interest" description="Disordered" evidence="5">
    <location>
        <begin position="280"/>
        <end position="326"/>
    </location>
</feature>
<evidence type="ECO:0000256" key="2">
    <source>
        <dbReference type="ARBA" id="ARBA00022692"/>
    </source>
</evidence>
<dbReference type="KEGG" id="pgu:PGUG_04151"/>
<dbReference type="eggNOG" id="ENOG502T664">
    <property type="taxonomic scope" value="Eukaryota"/>
</dbReference>
<feature type="domain" description="CWH43-like N-terminal" evidence="7">
    <location>
        <begin position="24"/>
        <end position="252"/>
    </location>
</feature>
<feature type="transmembrane region" description="Helical" evidence="6">
    <location>
        <begin position="78"/>
        <end position="98"/>
    </location>
</feature>
<dbReference type="VEuPathDB" id="FungiDB:PGUG_04151"/>
<feature type="transmembrane region" description="Helical" evidence="6">
    <location>
        <begin position="25"/>
        <end position="48"/>
    </location>
</feature>
<dbReference type="FunCoup" id="A5DLK0">
    <property type="interactions" value="67"/>
</dbReference>
<organism evidence="8 9">
    <name type="scientific">Meyerozyma guilliermondii (strain ATCC 6260 / CBS 566 / DSM 6381 / JCM 1539 / NBRC 10279 / NRRL Y-324)</name>
    <name type="common">Yeast</name>
    <name type="synonym">Candida guilliermondii</name>
    <dbReference type="NCBI Taxonomy" id="294746"/>
    <lineage>
        <taxon>Eukaryota</taxon>
        <taxon>Fungi</taxon>
        <taxon>Dikarya</taxon>
        <taxon>Ascomycota</taxon>
        <taxon>Saccharomycotina</taxon>
        <taxon>Pichiomycetes</taxon>
        <taxon>Debaryomycetaceae</taxon>
        <taxon>Meyerozyma</taxon>
    </lineage>
</organism>
<dbReference type="RefSeq" id="XP_001483422.2">
    <property type="nucleotide sequence ID" value="XM_001483372.1"/>
</dbReference>
<dbReference type="InterPro" id="IPR050911">
    <property type="entry name" value="DRAM/TMEM150_Autophagy_Mod"/>
</dbReference>
<dbReference type="OMA" id="FTNYYIM"/>
<gene>
    <name evidence="8" type="ORF">PGUG_04151</name>
</gene>
<dbReference type="Pfam" id="PF10277">
    <property type="entry name" value="Frag1"/>
    <property type="match status" value="1"/>
</dbReference>
<keyword evidence="4 6" id="KW-0472">Membrane</keyword>
<dbReference type="GO" id="GO:0005886">
    <property type="term" value="C:plasma membrane"/>
    <property type="evidence" value="ECO:0007669"/>
    <property type="project" value="TreeGrafter"/>
</dbReference>